<feature type="region of interest" description="Disordered" evidence="1">
    <location>
        <begin position="1"/>
        <end position="24"/>
    </location>
</feature>
<reference evidence="2" key="1">
    <citation type="submission" date="2022-06" db="EMBL/GenBank/DDBJ databases">
        <title>Sequencing the genomes of 1000 actinobacteria strains.</title>
        <authorList>
            <person name="Klenk H.-P."/>
        </authorList>
    </citation>
    <scope>NUCLEOTIDE SEQUENCE</scope>
    <source>
        <strain evidence="2">DSM 22016</strain>
    </source>
</reference>
<name>A0A9X2KB46_9MICO</name>
<dbReference type="EMBL" id="JAMZDY010000001">
    <property type="protein sequence ID" value="MCP2370224.1"/>
    <property type="molecule type" value="Genomic_DNA"/>
</dbReference>
<protein>
    <recommendedName>
        <fullName evidence="4">Alpha/beta hydrolase</fullName>
    </recommendedName>
</protein>
<evidence type="ECO:0000313" key="3">
    <source>
        <dbReference type="Proteomes" id="UP001139722"/>
    </source>
</evidence>
<dbReference type="AlphaFoldDB" id="A0A9X2KB46"/>
<dbReference type="Gene3D" id="3.40.50.1820">
    <property type="entry name" value="alpha/beta hydrolase"/>
    <property type="match status" value="1"/>
</dbReference>
<dbReference type="RefSeq" id="WP_232057560.1">
    <property type="nucleotide sequence ID" value="NZ_BAAANU010000023.1"/>
</dbReference>
<gene>
    <name evidence="2" type="ORF">BJ978_000900</name>
</gene>
<dbReference type="Proteomes" id="UP001139722">
    <property type="component" value="Unassembled WGS sequence"/>
</dbReference>
<proteinExistence type="predicted"/>
<sequence length="301" mass="30572">MSGGVGSGQDLGSDDRAMPGSVEGRPKRPGVLKLIAWTLLDELYAGWRQLALLGGTRRPAAWREGDDALPEVVLLPGVYEHWTFLRPLGNALNAAGHRVRVVRGLGTNRIPIAETAHRTAAAIAAAPAPAAGRVIVAHSKGGLVGKHVLMDQEAAAQASSSDAAAGPGADADADADADAAAVGPATAAAAADADAARVLGLVAICTPFAGSRYARLFVDPTIRALRPSDETIVRLAAAASVNAGIVSVFGVFDPHVPEGSELAGATNVRVPAAGHFRILRAPATAKAVCEGIAHLASRDAT</sequence>
<evidence type="ECO:0000256" key="1">
    <source>
        <dbReference type="SAM" id="MobiDB-lite"/>
    </source>
</evidence>
<evidence type="ECO:0000313" key="2">
    <source>
        <dbReference type="EMBL" id="MCP2370224.1"/>
    </source>
</evidence>
<evidence type="ECO:0008006" key="4">
    <source>
        <dbReference type="Google" id="ProtNLM"/>
    </source>
</evidence>
<keyword evidence="3" id="KW-1185">Reference proteome</keyword>
<organism evidence="2 3">
    <name type="scientific">Agromyces terreus</name>
    <dbReference type="NCBI Taxonomy" id="424795"/>
    <lineage>
        <taxon>Bacteria</taxon>
        <taxon>Bacillati</taxon>
        <taxon>Actinomycetota</taxon>
        <taxon>Actinomycetes</taxon>
        <taxon>Micrococcales</taxon>
        <taxon>Microbacteriaceae</taxon>
        <taxon>Agromyces</taxon>
    </lineage>
</organism>
<dbReference type="InterPro" id="IPR029058">
    <property type="entry name" value="AB_hydrolase_fold"/>
</dbReference>
<comment type="caution">
    <text evidence="2">The sequence shown here is derived from an EMBL/GenBank/DDBJ whole genome shotgun (WGS) entry which is preliminary data.</text>
</comment>
<accession>A0A9X2KB46</accession>
<dbReference type="SUPFAM" id="SSF53474">
    <property type="entry name" value="alpha/beta-Hydrolases"/>
    <property type="match status" value="1"/>
</dbReference>